<dbReference type="PANTHER" id="PTHR35175:SF2">
    <property type="entry name" value="DUF1289 DOMAIN-CONTAINING PROTEIN"/>
    <property type="match status" value="1"/>
</dbReference>
<gene>
    <name evidence="1" type="ORF">AWB68_04830</name>
</gene>
<sequence length="84" mass="9677">MTTTTTTLNIEPPLELAFTIERAKSQQPVGSPCTNVCRLDQSTGFCEGCFRNREEIKAWKTMDDERKVALFPTLIERHEKRRFG</sequence>
<proteinExistence type="predicted"/>
<dbReference type="Pfam" id="PF06945">
    <property type="entry name" value="DUF1289"/>
    <property type="match status" value="1"/>
</dbReference>
<evidence type="ECO:0000313" key="2">
    <source>
        <dbReference type="Proteomes" id="UP000054770"/>
    </source>
</evidence>
<dbReference type="InterPro" id="IPR010710">
    <property type="entry name" value="DUF1289"/>
</dbReference>
<keyword evidence="2" id="KW-1185">Reference proteome</keyword>
<organism evidence="1 2">
    <name type="scientific">Caballeronia choica</name>
    <dbReference type="NCBI Taxonomy" id="326476"/>
    <lineage>
        <taxon>Bacteria</taxon>
        <taxon>Pseudomonadati</taxon>
        <taxon>Pseudomonadota</taxon>
        <taxon>Betaproteobacteria</taxon>
        <taxon>Burkholderiales</taxon>
        <taxon>Burkholderiaceae</taxon>
        <taxon>Caballeronia</taxon>
    </lineage>
</organism>
<dbReference type="Proteomes" id="UP000054770">
    <property type="component" value="Unassembled WGS sequence"/>
</dbReference>
<protein>
    <submittedName>
        <fullName evidence="1">Fe-S protein</fullName>
    </submittedName>
</protein>
<comment type="caution">
    <text evidence="1">The sequence shown here is derived from an EMBL/GenBank/DDBJ whole genome shotgun (WGS) entry which is preliminary data.</text>
</comment>
<accession>A0A158K4R1</accession>
<dbReference type="OrthoDB" id="8911262at2"/>
<name>A0A158K4R1_9BURK</name>
<dbReference type="EMBL" id="FCON02000062">
    <property type="protein sequence ID" value="SAL75743.1"/>
    <property type="molecule type" value="Genomic_DNA"/>
</dbReference>
<dbReference type="PANTHER" id="PTHR35175">
    <property type="entry name" value="DUF1289 DOMAIN-CONTAINING PROTEIN"/>
    <property type="match status" value="1"/>
</dbReference>
<reference evidence="1" key="1">
    <citation type="submission" date="2016-01" db="EMBL/GenBank/DDBJ databases">
        <authorList>
            <person name="Peeters C."/>
        </authorList>
    </citation>
    <scope>NUCLEOTIDE SEQUENCE [LARGE SCALE GENOMIC DNA]</scope>
    <source>
        <strain evidence="1">LMG 22940</strain>
    </source>
</reference>
<evidence type="ECO:0000313" key="1">
    <source>
        <dbReference type="EMBL" id="SAL75743.1"/>
    </source>
</evidence>
<dbReference type="AlphaFoldDB" id="A0A158K4R1"/>
<dbReference type="RefSeq" id="WP_087646894.1">
    <property type="nucleotide sequence ID" value="NZ_FCON02000062.1"/>
</dbReference>